<sequence length="226" mass="24148">MTDGVRIWRIPLDLPSRSAARLAAALTPDERDRAGAYRDPVAGRTFLVVRAAARLVLGAHLAVPPDRVPLVAGPYGKPEVDGRPVHFNVSHTRHAALLALCRNREVGVDIEHDRYRSTAATLAGRFLSAADAAAVRDGGSATYVGLWVRKEACVKAAGGRLIDGLRLPVGTPVVADPRGRLTGHWTVRDLPAPAGYAAAVALAGADPYRVRMRDWHPARASARSRA</sequence>
<organism evidence="4 5">
    <name type="scientific">Actinoplanes cyaneus</name>
    <dbReference type="NCBI Taxonomy" id="52696"/>
    <lineage>
        <taxon>Bacteria</taxon>
        <taxon>Bacillati</taxon>
        <taxon>Actinomycetota</taxon>
        <taxon>Actinomycetes</taxon>
        <taxon>Micromonosporales</taxon>
        <taxon>Micromonosporaceae</taxon>
        <taxon>Actinoplanes</taxon>
    </lineage>
</organism>
<reference evidence="4" key="1">
    <citation type="submission" date="2021-01" db="EMBL/GenBank/DDBJ databases">
        <title>Whole genome shotgun sequence of Actinoplanes cyaneus NBRC 14990.</title>
        <authorList>
            <person name="Komaki H."/>
            <person name="Tamura T."/>
        </authorList>
    </citation>
    <scope>NUCLEOTIDE SEQUENCE</scope>
    <source>
        <strain evidence="4">NBRC 14990</strain>
    </source>
</reference>
<dbReference type="GO" id="GO:0000287">
    <property type="term" value="F:magnesium ion binding"/>
    <property type="evidence" value="ECO:0007669"/>
    <property type="project" value="InterPro"/>
</dbReference>
<name>A0A919IIZ8_9ACTN</name>
<keyword evidence="2 4" id="KW-0808">Transferase</keyword>
<evidence type="ECO:0000256" key="1">
    <source>
        <dbReference type="ARBA" id="ARBA00010990"/>
    </source>
</evidence>
<accession>A0A919IIZ8</accession>
<dbReference type="InterPro" id="IPR050559">
    <property type="entry name" value="P-Pant_transferase_sf"/>
</dbReference>
<evidence type="ECO:0000256" key="2">
    <source>
        <dbReference type="ARBA" id="ARBA00022679"/>
    </source>
</evidence>
<dbReference type="AlphaFoldDB" id="A0A919IIZ8"/>
<evidence type="ECO:0000313" key="4">
    <source>
        <dbReference type="EMBL" id="GID66192.1"/>
    </source>
</evidence>
<evidence type="ECO:0000313" key="5">
    <source>
        <dbReference type="Proteomes" id="UP000619479"/>
    </source>
</evidence>
<dbReference type="PANTHER" id="PTHR12215:SF10">
    <property type="entry name" value="L-AMINOADIPATE-SEMIALDEHYDE DEHYDROGENASE-PHOSPHOPANTETHEINYL TRANSFERASE"/>
    <property type="match status" value="1"/>
</dbReference>
<dbReference type="RefSeq" id="WP_203742717.1">
    <property type="nucleotide sequence ID" value="NZ_BAAAUC010000014.1"/>
</dbReference>
<dbReference type="Gene3D" id="3.90.470.20">
    <property type="entry name" value="4'-phosphopantetheinyl transferase domain"/>
    <property type="match status" value="1"/>
</dbReference>
<dbReference type="GO" id="GO:0019878">
    <property type="term" value="P:lysine biosynthetic process via aminoadipic acid"/>
    <property type="evidence" value="ECO:0007669"/>
    <property type="project" value="TreeGrafter"/>
</dbReference>
<comment type="similarity">
    <text evidence="1">Belongs to the P-Pant transferase superfamily. Gsp/Sfp/HetI/AcpT family.</text>
</comment>
<dbReference type="InterPro" id="IPR037143">
    <property type="entry name" value="4-PPantetheinyl_Trfase_dom_sf"/>
</dbReference>
<dbReference type="EMBL" id="BOMH01000031">
    <property type="protein sequence ID" value="GID66192.1"/>
    <property type="molecule type" value="Genomic_DNA"/>
</dbReference>
<keyword evidence="5" id="KW-1185">Reference proteome</keyword>
<gene>
    <name evidence="4" type="ORF">Acy02nite_40730</name>
</gene>
<protein>
    <submittedName>
        <fullName evidence="4">4'-phosphopantetheinyl transferase</fullName>
    </submittedName>
</protein>
<dbReference type="GO" id="GO:0005829">
    <property type="term" value="C:cytosol"/>
    <property type="evidence" value="ECO:0007669"/>
    <property type="project" value="TreeGrafter"/>
</dbReference>
<dbReference type="SUPFAM" id="SSF56214">
    <property type="entry name" value="4'-phosphopantetheinyl transferase"/>
    <property type="match status" value="2"/>
</dbReference>
<dbReference type="Proteomes" id="UP000619479">
    <property type="component" value="Unassembled WGS sequence"/>
</dbReference>
<dbReference type="InterPro" id="IPR008278">
    <property type="entry name" value="4-PPantetheinyl_Trfase_dom"/>
</dbReference>
<dbReference type="PANTHER" id="PTHR12215">
    <property type="entry name" value="PHOSPHOPANTETHEINE TRANSFERASE"/>
    <property type="match status" value="1"/>
</dbReference>
<dbReference type="GO" id="GO:0008897">
    <property type="term" value="F:holo-[acyl-carrier-protein] synthase activity"/>
    <property type="evidence" value="ECO:0007669"/>
    <property type="project" value="InterPro"/>
</dbReference>
<proteinExistence type="inferred from homology"/>
<comment type="caution">
    <text evidence="4">The sequence shown here is derived from an EMBL/GenBank/DDBJ whole genome shotgun (WGS) entry which is preliminary data.</text>
</comment>
<feature type="domain" description="4'-phosphopantetheinyl transferase" evidence="3">
    <location>
        <begin position="106"/>
        <end position="199"/>
    </location>
</feature>
<dbReference type="Pfam" id="PF01648">
    <property type="entry name" value="ACPS"/>
    <property type="match status" value="1"/>
</dbReference>
<evidence type="ECO:0000259" key="3">
    <source>
        <dbReference type="Pfam" id="PF01648"/>
    </source>
</evidence>